<evidence type="ECO:0000313" key="4">
    <source>
        <dbReference type="Proteomes" id="UP000007129"/>
    </source>
</evidence>
<dbReference type="InterPro" id="IPR052099">
    <property type="entry name" value="Regulatory_TF_Diverse"/>
</dbReference>
<dbReference type="InterPro" id="IPR011598">
    <property type="entry name" value="bHLH_dom"/>
</dbReference>
<dbReference type="InterPro" id="IPR036638">
    <property type="entry name" value="HLH_DNA-bd_sf"/>
</dbReference>
<dbReference type="Proteomes" id="UP000007129">
    <property type="component" value="Unassembled WGS sequence"/>
</dbReference>
<organism evidence="3 4">
    <name type="scientific">Macrophomina phaseolina (strain MS6)</name>
    <name type="common">Charcoal rot fungus</name>
    <dbReference type="NCBI Taxonomy" id="1126212"/>
    <lineage>
        <taxon>Eukaryota</taxon>
        <taxon>Fungi</taxon>
        <taxon>Dikarya</taxon>
        <taxon>Ascomycota</taxon>
        <taxon>Pezizomycotina</taxon>
        <taxon>Dothideomycetes</taxon>
        <taxon>Dothideomycetes incertae sedis</taxon>
        <taxon>Botryosphaeriales</taxon>
        <taxon>Botryosphaeriaceae</taxon>
        <taxon>Macrophomina</taxon>
    </lineage>
</organism>
<feature type="region of interest" description="Disordered" evidence="1">
    <location>
        <begin position="67"/>
        <end position="88"/>
    </location>
</feature>
<evidence type="ECO:0000259" key="2">
    <source>
        <dbReference type="PROSITE" id="PS50888"/>
    </source>
</evidence>
<protein>
    <recommendedName>
        <fullName evidence="2">BHLH domain-containing protein</fullName>
    </recommendedName>
</protein>
<dbReference type="STRING" id="1126212.K2R6K0"/>
<dbReference type="eggNOG" id="KOG2588">
    <property type="taxonomic scope" value="Eukaryota"/>
</dbReference>
<evidence type="ECO:0000256" key="1">
    <source>
        <dbReference type="SAM" id="MobiDB-lite"/>
    </source>
</evidence>
<feature type="domain" description="BHLH" evidence="2">
    <location>
        <begin position="234"/>
        <end position="308"/>
    </location>
</feature>
<feature type="compositionally biased region" description="Basic and acidic residues" evidence="1">
    <location>
        <begin position="68"/>
        <end position="83"/>
    </location>
</feature>
<comment type="caution">
    <text evidence="3">The sequence shown here is derived from an EMBL/GenBank/DDBJ whole genome shotgun (WGS) entry which is preliminary data.</text>
</comment>
<accession>K2R6K0</accession>
<sequence length="348" mass="38357">MTVDWLEAMSLTSFDQPAATSYSFDDWINSDCLDYPTSTVELPGGPLATSSVTTPPLLARNHSMITPDFHDSTQRRPLSKEARNSSQIQPWQTNFAAAPTLPAIADDFSCQDPATTSLTSSENPYSSSAFEFDMAVSPTPSLSGPESPFSHHEHDMDAATNCTSGTATAASSPRRSSLKRSAPSSPMMEEIPPAPKRMLRNRPQGGAPLPQQPHKQQIDNSAAPPTSSRPTATKTRQPHNQVEKKYREGLNNELERLRRAVRTLPQPRTRSCSTSEEDDDSYGGYSAAVPKPSKAAVLAGAVEYIKYLEAEHERLANENEQLRELEGLRRRREEGWAWTRRGPMGFVN</sequence>
<dbReference type="SMART" id="SM00353">
    <property type="entry name" value="HLH"/>
    <property type="match status" value="1"/>
</dbReference>
<dbReference type="HOGENOM" id="CLU_797105_0_0_1"/>
<proteinExistence type="predicted"/>
<dbReference type="Gene3D" id="4.10.280.10">
    <property type="entry name" value="Helix-loop-helix DNA-binding domain"/>
    <property type="match status" value="1"/>
</dbReference>
<dbReference type="EMBL" id="AHHD01000218">
    <property type="protein sequence ID" value="EKG17986.1"/>
    <property type="molecule type" value="Genomic_DNA"/>
</dbReference>
<evidence type="ECO:0000313" key="3">
    <source>
        <dbReference type="EMBL" id="EKG17986.1"/>
    </source>
</evidence>
<dbReference type="PANTHER" id="PTHR47336">
    <property type="entry name" value="TRANSCRIPTION FACTOR HMS1-RELATED"/>
    <property type="match status" value="1"/>
</dbReference>
<dbReference type="Pfam" id="PF00010">
    <property type="entry name" value="HLH"/>
    <property type="match status" value="1"/>
</dbReference>
<dbReference type="PROSITE" id="PS50888">
    <property type="entry name" value="BHLH"/>
    <property type="match status" value="1"/>
</dbReference>
<feature type="region of interest" description="Disordered" evidence="1">
    <location>
        <begin position="136"/>
        <end position="286"/>
    </location>
</feature>
<dbReference type="GO" id="GO:0046983">
    <property type="term" value="F:protein dimerization activity"/>
    <property type="evidence" value="ECO:0007669"/>
    <property type="project" value="InterPro"/>
</dbReference>
<dbReference type="AlphaFoldDB" id="K2R6K0"/>
<dbReference type="VEuPathDB" id="FungiDB:MPH_04675"/>
<dbReference type="SUPFAM" id="SSF47459">
    <property type="entry name" value="HLH, helix-loop-helix DNA-binding domain"/>
    <property type="match status" value="1"/>
</dbReference>
<feature type="compositionally biased region" description="Basic and acidic residues" evidence="1">
    <location>
        <begin position="241"/>
        <end position="258"/>
    </location>
</feature>
<dbReference type="CDD" id="cd11395">
    <property type="entry name" value="bHLHzip_SREBP_like"/>
    <property type="match status" value="1"/>
</dbReference>
<dbReference type="InParanoid" id="K2R6K0"/>
<feature type="compositionally biased region" description="Polar residues" evidence="1">
    <location>
        <begin position="213"/>
        <end position="240"/>
    </location>
</feature>
<reference evidence="3 4" key="1">
    <citation type="journal article" date="2012" name="BMC Genomics">
        <title>Tools to kill: Genome of one of the most destructive plant pathogenic fungi Macrophomina phaseolina.</title>
        <authorList>
            <person name="Islam M.S."/>
            <person name="Haque M.S."/>
            <person name="Islam M.M."/>
            <person name="Emdad E.M."/>
            <person name="Halim A."/>
            <person name="Hossen Q.M.M."/>
            <person name="Hossain M.Z."/>
            <person name="Ahmed B."/>
            <person name="Rahim S."/>
            <person name="Rahman M.S."/>
            <person name="Alam M.M."/>
            <person name="Hou S."/>
            <person name="Wan X."/>
            <person name="Saito J.A."/>
            <person name="Alam M."/>
        </authorList>
    </citation>
    <scope>NUCLEOTIDE SEQUENCE [LARGE SCALE GENOMIC DNA]</scope>
    <source>
        <strain evidence="3 4">MS6</strain>
    </source>
</reference>
<name>K2R6K0_MACPH</name>
<dbReference type="OrthoDB" id="2133190at2759"/>
<feature type="compositionally biased region" description="Low complexity" evidence="1">
    <location>
        <begin position="158"/>
        <end position="175"/>
    </location>
</feature>
<gene>
    <name evidence="3" type="ORF">MPH_04675</name>
</gene>
<dbReference type="PANTHER" id="PTHR47336:SF2">
    <property type="entry name" value="TRANSCRIPTION FACTOR HMS1-RELATED"/>
    <property type="match status" value="1"/>
</dbReference>